<feature type="repeat" description="Solcar" evidence="9">
    <location>
        <begin position="99"/>
        <end position="186"/>
    </location>
</feature>
<keyword evidence="5" id="KW-0677">Repeat</keyword>
<dbReference type="AlphaFoldDB" id="A0A8H7KK55"/>
<accession>A0A8H7KK55</accession>
<dbReference type="InterPro" id="IPR050567">
    <property type="entry name" value="Mitochondrial_Carrier"/>
</dbReference>
<evidence type="ECO:0000256" key="7">
    <source>
        <dbReference type="ARBA" id="ARBA00023128"/>
    </source>
</evidence>
<evidence type="ECO:0000256" key="9">
    <source>
        <dbReference type="PROSITE-ProRule" id="PRU00282"/>
    </source>
</evidence>
<feature type="repeat" description="Solcar" evidence="9">
    <location>
        <begin position="198"/>
        <end position="285"/>
    </location>
</feature>
<dbReference type="PANTHER" id="PTHR45624">
    <property type="entry name" value="MITOCHONDRIAL BASIC AMINO ACIDS TRANSPORTER-RELATED"/>
    <property type="match status" value="1"/>
</dbReference>
<dbReference type="Gene3D" id="1.50.40.10">
    <property type="entry name" value="Mitochondrial carrier domain"/>
    <property type="match status" value="2"/>
</dbReference>
<protein>
    <recommendedName>
        <fullName evidence="14">Mitochondrial carrier</fullName>
    </recommendedName>
</protein>
<keyword evidence="7" id="KW-0496">Mitochondrion</keyword>
<evidence type="ECO:0000256" key="3">
    <source>
        <dbReference type="ARBA" id="ARBA00022448"/>
    </source>
</evidence>
<dbReference type="Proteomes" id="UP000629468">
    <property type="component" value="Unassembled WGS sequence"/>
</dbReference>
<sequence length="292" mass="31632">MSSHSTQATINELIAGSIGGAAQVLVGQPMDTIKTRAQTASKDMFKGPMDILAQTMRKEGFFALYKGMLSPLIGIAGVNSLLFAAYGSSKRLISPYPQLSLKEIAAAGAMAGAANTVLSSPVEMFKVRMQAQYGAPTDKRLKVVVRDMWRDWGFRQGIMRGFWVTLAREIPAYAGFYTGFEFSKRTFAKKYGDDIPVWALLASGSMGGIAYWLACYPLDVVKSRVQLRAEPPQGSPIQYIIRELRAVVVEAGSVAGLFRGLSPCLLRSIPAAGSTFAAFELARGYLFKTTGV</sequence>
<comment type="subcellular location">
    <subcellularLocation>
        <location evidence="1">Mitochondrion membrane</location>
        <topology evidence="1">Multi-pass membrane protein</topology>
    </subcellularLocation>
</comment>
<keyword evidence="3 10" id="KW-0813">Transport</keyword>
<evidence type="ECO:0008006" key="14">
    <source>
        <dbReference type="Google" id="ProtNLM"/>
    </source>
</evidence>
<keyword evidence="6 11" id="KW-1133">Transmembrane helix</keyword>
<feature type="transmembrane region" description="Helical" evidence="11">
    <location>
        <begin position="104"/>
        <end position="122"/>
    </location>
</feature>
<dbReference type="PANTHER" id="PTHR45624:SF45">
    <property type="entry name" value="MITOCHONDRIAL CARRIER"/>
    <property type="match status" value="1"/>
</dbReference>
<dbReference type="SUPFAM" id="SSF103506">
    <property type="entry name" value="Mitochondrial carrier"/>
    <property type="match status" value="1"/>
</dbReference>
<evidence type="ECO:0000313" key="12">
    <source>
        <dbReference type="EMBL" id="KAF7783239.1"/>
    </source>
</evidence>
<gene>
    <name evidence="12" type="ORF">Agabi119p4_2615</name>
</gene>
<name>A0A8H7KK55_AGABI</name>
<evidence type="ECO:0000256" key="10">
    <source>
        <dbReference type="RuleBase" id="RU000488"/>
    </source>
</evidence>
<reference evidence="12 13" key="1">
    <citation type="journal article" name="Sci. Rep.">
        <title>Telomere-to-telomere assembled and centromere annotated genomes of the two main subspecies of the button mushroom Agaricus bisporus reveal especially polymorphic chromosome ends.</title>
        <authorList>
            <person name="Sonnenberg A.S.M."/>
            <person name="Sedaghat-Telgerd N."/>
            <person name="Lavrijssen B."/>
            <person name="Ohm R.A."/>
            <person name="Hendrickx P.M."/>
            <person name="Scholtmeijer K."/>
            <person name="Baars J.J.P."/>
            <person name="van Peer A."/>
        </authorList>
    </citation>
    <scope>NUCLEOTIDE SEQUENCE [LARGE SCALE GENOMIC DNA]</scope>
    <source>
        <strain evidence="12 13">H119_p4</strain>
    </source>
</reference>
<evidence type="ECO:0000256" key="1">
    <source>
        <dbReference type="ARBA" id="ARBA00004225"/>
    </source>
</evidence>
<dbReference type="Pfam" id="PF00153">
    <property type="entry name" value="Mito_carr"/>
    <property type="match status" value="3"/>
</dbReference>
<evidence type="ECO:0000256" key="5">
    <source>
        <dbReference type="ARBA" id="ARBA00022737"/>
    </source>
</evidence>
<feature type="repeat" description="Solcar" evidence="9">
    <location>
        <begin position="7"/>
        <end position="92"/>
    </location>
</feature>
<proteinExistence type="inferred from homology"/>
<comment type="similarity">
    <text evidence="2 10">Belongs to the mitochondrial carrier (TC 2.A.29) family.</text>
</comment>
<dbReference type="GO" id="GO:1990575">
    <property type="term" value="P:mitochondrial L-ornithine transmembrane transport"/>
    <property type="evidence" value="ECO:0007669"/>
    <property type="project" value="TreeGrafter"/>
</dbReference>
<keyword evidence="4 9" id="KW-0812">Transmembrane</keyword>
<organism evidence="12 13">
    <name type="scientific">Agaricus bisporus var. burnettii</name>
    <dbReference type="NCBI Taxonomy" id="192524"/>
    <lineage>
        <taxon>Eukaryota</taxon>
        <taxon>Fungi</taxon>
        <taxon>Dikarya</taxon>
        <taxon>Basidiomycota</taxon>
        <taxon>Agaricomycotina</taxon>
        <taxon>Agaricomycetes</taxon>
        <taxon>Agaricomycetidae</taxon>
        <taxon>Agaricales</taxon>
        <taxon>Agaricineae</taxon>
        <taxon>Agaricaceae</taxon>
        <taxon>Agaricus</taxon>
    </lineage>
</organism>
<dbReference type="PROSITE" id="PS50920">
    <property type="entry name" value="SOLCAR"/>
    <property type="match status" value="3"/>
</dbReference>
<feature type="transmembrane region" description="Helical" evidence="11">
    <location>
        <begin position="63"/>
        <end position="84"/>
    </location>
</feature>
<evidence type="ECO:0000256" key="11">
    <source>
        <dbReference type="SAM" id="Phobius"/>
    </source>
</evidence>
<dbReference type="InterPro" id="IPR018108">
    <property type="entry name" value="MCP_transmembrane"/>
</dbReference>
<evidence type="ECO:0000256" key="2">
    <source>
        <dbReference type="ARBA" id="ARBA00006375"/>
    </source>
</evidence>
<feature type="transmembrane region" description="Helical" evidence="11">
    <location>
        <begin position="195"/>
        <end position="214"/>
    </location>
</feature>
<dbReference type="GO" id="GO:0000064">
    <property type="term" value="F:L-ornithine transmembrane transporter activity"/>
    <property type="evidence" value="ECO:0007669"/>
    <property type="project" value="TreeGrafter"/>
</dbReference>
<evidence type="ECO:0000256" key="8">
    <source>
        <dbReference type="ARBA" id="ARBA00023136"/>
    </source>
</evidence>
<dbReference type="GO" id="GO:0031966">
    <property type="term" value="C:mitochondrial membrane"/>
    <property type="evidence" value="ECO:0007669"/>
    <property type="project" value="UniProtKB-SubCell"/>
</dbReference>
<keyword evidence="8 9" id="KW-0472">Membrane</keyword>
<evidence type="ECO:0000313" key="13">
    <source>
        <dbReference type="Proteomes" id="UP000629468"/>
    </source>
</evidence>
<dbReference type="EMBL" id="JABXXO010000003">
    <property type="protein sequence ID" value="KAF7783239.1"/>
    <property type="molecule type" value="Genomic_DNA"/>
</dbReference>
<comment type="caution">
    <text evidence="12">The sequence shown here is derived from an EMBL/GenBank/DDBJ whole genome shotgun (WGS) entry which is preliminary data.</text>
</comment>
<evidence type="ECO:0000256" key="6">
    <source>
        <dbReference type="ARBA" id="ARBA00022989"/>
    </source>
</evidence>
<dbReference type="InterPro" id="IPR023395">
    <property type="entry name" value="MCP_dom_sf"/>
</dbReference>
<evidence type="ECO:0000256" key="4">
    <source>
        <dbReference type="ARBA" id="ARBA00022692"/>
    </source>
</evidence>